<organism evidence="2 3">
    <name type="scientific">Fluviicola chungangensis</name>
    <dbReference type="NCBI Taxonomy" id="2597671"/>
    <lineage>
        <taxon>Bacteria</taxon>
        <taxon>Pseudomonadati</taxon>
        <taxon>Bacteroidota</taxon>
        <taxon>Flavobacteriia</taxon>
        <taxon>Flavobacteriales</taxon>
        <taxon>Crocinitomicaceae</taxon>
        <taxon>Fluviicola</taxon>
    </lineage>
</organism>
<name>A0A556N7P6_9FLAO</name>
<dbReference type="Gene3D" id="3.40.50.1820">
    <property type="entry name" value="alpha/beta hydrolase"/>
    <property type="match status" value="1"/>
</dbReference>
<gene>
    <name evidence="2" type="ORF">FO442_03070</name>
</gene>
<dbReference type="SUPFAM" id="SSF53474">
    <property type="entry name" value="alpha/beta-Hydrolases"/>
    <property type="match status" value="1"/>
</dbReference>
<dbReference type="OrthoDB" id="595091at2"/>
<proteinExistence type="predicted"/>
<reference evidence="2 3" key="1">
    <citation type="submission" date="2019-07" db="EMBL/GenBank/DDBJ databases">
        <authorList>
            <person name="Huq M.A."/>
        </authorList>
    </citation>
    <scope>NUCLEOTIDE SEQUENCE [LARGE SCALE GENOMIC DNA]</scope>
    <source>
        <strain evidence="2 3">MAH-3</strain>
    </source>
</reference>
<feature type="domain" description="Serine hydrolase" evidence="1">
    <location>
        <begin position="29"/>
        <end position="199"/>
    </location>
</feature>
<evidence type="ECO:0000259" key="1">
    <source>
        <dbReference type="Pfam" id="PF03959"/>
    </source>
</evidence>
<protein>
    <submittedName>
        <fullName evidence="2">Phospholipase</fullName>
    </submittedName>
</protein>
<evidence type="ECO:0000313" key="2">
    <source>
        <dbReference type="EMBL" id="TSJ48131.1"/>
    </source>
</evidence>
<evidence type="ECO:0000313" key="3">
    <source>
        <dbReference type="Proteomes" id="UP000316008"/>
    </source>
</evidence>
<dbReference type="Pfam" id="PF03959">
    <property type="entry name" value="FSH1"/>
    <property type="match status" value="1"/>
</dbReference>
<dbReference type="EMBL" id="VLPL01000001">
    <property type="protein sequence ID" value="TSJ48131.1"/>
    <property type="molecule type" value="Genomic_DNA"/>
</dbReference>
<sequence length="208" mass="23690">MSFAEGKIDVPSSLRYRTIQNGQNARHLVYVLHGYGQLVEYFSQKFSGIPHEEILFVFPEGRHRFYLRGTSGRVGASWMTKEWREEDIRLNIVGLDLLHQEILKSYSPEKITVIGFSQGGATAARWLANGKITCDHFISWASVYPPDLAIEAPTELAQKNTFVLGTEDEYFPKEDQEILIADYRSKGIRVAHFEGTHDIDKEILTAIL</sequence>
<dbReference type="Proteomes" id="UP000316008">
    <property type="component" value="Unassembled WGS sequence"/>
</dbReference>
<keyword evidence="3" id="KW-1185">Reference proteome</keyword>
<dbReference type="InterPro" id="IPR029058">
    <property type="entry name" value="AB_hydrolase_fold"/>
</dbReference>
<dbReference type="AlphaFoldDB" id="A0A556N7P6"/>
<accession>A0A556N7P6</accession>
<comment type="caution">
    <text evidence="2">The sequence shown here is derived from an EMBL/GenBank/DDBJ whole genome shotgun (WGS) entry which is preliminary data.</text>
</comment>
<dbReference type="RefSeq" id="WP_144331666.1">
    <property type="nucleotide sequence ID" value="NZ_VLPL01000001.1"/>
</dbReference>
<dbReference type="InterPro" id="IPR005645">
    <property type="entry name" value="FSH-like_dom"/>
</dbReference>